<dbReference type="SUPFAM" id="SSF56281">
    <property type="entry name" value="Metallo-hydrolase/oxidoreductase"/>
    <property type="match status" value="1"/>
</dbReference>
<dbReference type="RefSeq" id="WP_371752963.1">
    <property type="nucleotide sequence ID" value="NZ_JAYJLD010000004.1"/>
</dbReference>
<dbReference type="InterPro" id="IPR036866">
    <property type="entry name" value="RibonucZ/Hydroxyglut_hydro"/>
</dbReference>
<gene>
    <name evidence="5" type="ORF">VF724_04155</name>
</gene>
<dbReference type="InterPro" id="IPR001279">
    <property type="entry name" value="Metallo-B-lactamas"/>
</dbReference>
<evidence type="ECO:0000313" key="6">
    <source>
        <dbReference type="Proteomes" id="UP001310386"/>
    </source>
</evidence>
<evidence type="ECO:0000256" key="3">
    <source>
        <dbReference type="ARBA" id="ARBA00048505"/>
    </source>
</evidence>
<sequence>MTARVHFLNVGWGDAHIIELPSGALTLIDGGDGNPSDQEDSPDRWMDRRGFETLEWMILTHLHEDHLHGLLDVAKSKQVRHAVLPYRPFAPLEMETPETNTETEGSEGQPLASRTIRLIADYLLLIRMLQEKGTKIFWRDEWAETGHVVWAREGYKLLHLYPTPADALPARNALQRLTASEELDDRERETWLCRFFELSNHDSSVYRLIAEHHPQQSILFGADMPEAEWKVLSQRTDLRSSVWKAPHHGMKDAMTKGTLAKVCPEHVIIPISRDRSLSFFPAWEKICALTGSSFHPTGAYPNGMSLQMGGAFQVHIGHNPKEK</sequence>
<dbReference type="PANTHER" id="PTHR30619:SF1">
    <property type="entry name" value="RECOMBINATION PROTEIN 2"/>
    <property type="match status" value="1"/>
</dbReference>
<organism evidence="5 6">
    <name type="scientific">Ferviditalea candida</name>
    <dbReference type="NCBI Taxonomy" id="3108399"/>
    <lineage>
        <taxon>Bacteria</taxon>
        <taxon>Bacillati</taxon>
        <taxon>Bacillota</taxon>
        <taxon>Bacilli</taxon>
        <taxon>Bacillales</taxon>
        <taxon>Paenibacillaceae</taxon>
        <taxon>Ferviditalea</taxon>
    </lineage>
</organism>
<accession>A0ABU5ZF85</accession>
<keyword evidence="6" id="KW-1185">Reference proteome</keyword>
<evidence type="ECO:0000259" key="4">
    <source>
        <dbReference type="Pfam" id="PF00753"/>
    </source>
</evidence>
<evidence type="ECO:0000256" key="1">
    <source>
        <dbReference type="ARBA" id="ARBA00034221"/>
    </source>
</evidence>
<reference evidence="5" key="1">
    <citation type="submission" date="2023-12" db="EMBL/GenBank/DDBJ databases">
        <title>Fervidustalea candida gen. nov., sp. nov., a novel member of the family Paenibacillaceae isolated from a geothermal area.</title>
        <authorList>
            <person name="Li W.-J."/>
            <person name="Jiao J.-Y."/>
            <person name="Chen Y."/>
        </authorList>
    </citation>
    <scope>NUCLEOTIDE SEQUENCE</scope>
    <source>
        <strain evidence="5">SYSU GA230002</strain>
    </source>
</reference>
<proteinExistence type="predicted"/>
<evidence type="ECO:0000313" key="5">
    <source>
        <dbReference type="EMBL" id="MEB3100848.1"/>
    </source>
</evidence>
<dbReference type="EMBL" id="JAYJLD010000004">
    <property type="protein sequence ID" value="MEB3100848.1"/>
    <property type="molecule type" value="Genomic_DNA"/>
</dbReference>
<comment type="catalytic activity">
    <reaction evidence="3">
        <text>3',5'-cyclic UMP + H2O = UMP + H(+)</text>
        <dbReference type="Rhea" id="RHEA:70575"/>
        <dbReference type="ChEBI" id="CHEBI:15377"/>
        <dbReference type="ChEBI" id="CHEBI:15378"/>
        <dbReference type="ChEBI" id="CHEBI:57865"/>
        <dbReference type="ChEBI" id="CHEBI:184387"/>
    </reaction>
    <physiologicalReaction direction="left-to-right" evidence="3">
        <dbReference type="Rhea" id="RHEA:70576"/>
    </physiologicalReaction>
</comment>
<comment type="function">
    <text evidence="2">Counteracts the endogenous Pycsar antiviral defense system. Phosphodiesterase that enables metal-dependent hydrolysis of host cyclic nucleotide Pycsar defense signals such as cCMP and cUMP.</text>
</comment>
<protein>
    <submittedName>
        <fullName evidence="5">MBL fold metallo-hydrolase</fullName>
    </submittedName>
</protein>
<feature type="domain" description="Metallo-beta-lactamase" evidence="4">
    <location>
        <begin position="16"/>
        <end position="84"/>
    </location>
</feature>
<evidence type="ECO:0000256" key="2">
    <source>
        <dbReference type="ARBA" id="ARBA00034301"/>
    </source>
</evidence>
<dbReference type="Gene3D" id="3.60.15.10">
    <property type="entry name" value="Ribonuclease Z/Hydroxyacylglutathione hydrolase-like"/>
    <property type="match status" value="1"/>
</dbReference>
<dbReference type="InterPro" id="IPR052159">
    <property type="entry name" value="Competence_DNA_uptake"/>
</dbReference>
<name>A0ABU5ZF85_9BACL</name>
<dbReference type="Pfam" id="PF00753">
    <property type="entry name" value="Lactamase_B"/>
    <property type="match status" value="1"/>
</dbReference>
<dbReference type="PANTHER" id="PTHR30619">
    <property type="entry name" value="DNA INTERNALIZATION/COMPETENCE PROTEIN COMEC/REC2"/>
    <property type="match status" value="1"/>
</dbReference>
<dbReference type="Proteomes" id="UP001310386">
    <property type="component" value="Unassembled WGS sequence"/>
</dbReference>
<comment type="catalytic activity">
    <reaction evidence="1">
        <text>3',5'-cyclic CMP + H2O = CMP + H(+)</text>
        <dbReference type="Rhea" id="RHEA:72675"/>
        <dbReference type="ChEBI" id="CHEBI:15377"/>
        <dbReference type="ChEBI" id="CHEBI:15378"/>
        <dbReference type="ChEBI" id="CHEBI:58003"/>
        <dbReference type="ChEBI" id="CHEBI:60377"/>
    </reaction>
    <physiologicalReaction direction="left-to-right" evidence="1">
        <dbReference type="Rhea" id="RHEA:72676"/>
    </physiologicalReaction>
</comment>
<comment type="caution">
    <text evidence="5">The sequence shown here is derived from an EMBL/GenBank/DDBJ whole genome shotgun (WGS) entry which is preliminary data.</text>
</comment>